<comment type="similarity">
    <text evidence="1">Belongs to the carnitine/choline acetyltransferase family.</text>
</comment>
<evidence type="ECO:0000256" key="3">
    <source>
        <dbReference type="ARBA" id="ARBA00022553"/>
    </source>
</evidence>
<dbReference type="Pfam" id="PF00550">
    <property type="entry name" value="PP-binding"/>
    <property type="match status" value="1"/>
</dbReference>
<evidence type="ECO:0000256" key="8">
    <source>
        <dbReference type="SAM" id="MobiDB-lite"/>
    </source>
</evidence>
<keyword evidence="2" id="KW-0596">Phosphopantetheine</keyword>
<keyword evidence="5" id="KW-0511">Multifunctional enzyme</keyword>
<dbReference type="PANTHER" id="PTHR22589">
    <property type="entry name" value="CARNITINE O-ACYLTRANSFERASE"/>
    <property type="match status" value="1"/>
</dbReference>
<dbReference type="RefSeq" id="XP_030990217.1">
    <property type="nucleotide sequence ID" value="XM_031132562.1"/>
</dbReference>
<evidence type="ECO:0000256" key="5">
    <source>
        <dbReference type="ARBA" id="ARBA00023268"/>
    </source>
</evidence>
<dbReference type="GO" id="GO:0031177">
    <property type="term" value="F:phosphopantetheine binding"/>
    <property type="evidence" value="ECO:0007669"/>
    <property type="project" value="InterPro"/>
</dbReference>
<dbReference type="SMART" id="SM00829">
    <property type="entry name" value="PKS_ER"/>
    <property type="match status" value="1"/>
</dbReference>
<dbReference type="GO" id="GO:0004092">
    <property type="term" value="F:carnitine O-acetyltransferase activity"/>
    <property type="evidence" value="ECO:0007669"/>
    <property type="project" value="TreeGrafter"/>
</dbReference>
<dbReference type="GO" id="GO:0016491">
    <property type="term" value="F:oxidoreductase activity"/>
    <property type="evidence" value="ECO:0007669"/>
    <property type="project" value="InterPro"/>
</dbReference>
<dbReference type="InterPro" id="IPR039551">
    <property type="entry name" value="Cho/carn_acyl_trans"/>
</dbReference>
<dbReference type="Gene3D" id="3.30.559.10">
    <property type="entry name" value="Chloramphenicol acetyltransferase-like domain"/>
    <property type="match status" value="1"/>
</dbReference>
<evidence type="ECO:0000256" key="4">
    <source>
        <dbReference type="ARBA" id="ARBA00022679"/>
    </source>
</evidence>
<feature type="active site" description="Proton acceptor" evidence="7">
    <location>
        <position position="882"/>
    </location>
</feature>
<evidence type="ECO:0000313" key="10">
    <source>
        <dbReference type="EMBL" id="TPX08506.1"/>
    </source>
</evidence>
<dbReference type="InterPro" id="IPR011032">
    <property type="entry name" value="GroES-like_sf"/>
</dbReference>
<dbReference type="EMBL" id="SKBQ01000077">
    <property type="protein sequence ID" value="TPX08506.1"/>
    <property type="molecule type" value="Genomic_DNA"/>
</dbReference>
<dbReference type="SUPFAM" id="SSF50129">
    <property type="entry name" value="GroES-like"/>
    <property type="match status" value="1"/>
</dbReference>
<dbReference type="Gene3D" id="3.30.559.70">
    <property type="entry name" value="Choline/Carnitine o-acyltransferase, domain 2"/>
    <property type="match status" value="1"/>
</dbReference>
<dbReference type="SUPFAM" id="SSF52777">
    <property type="entry name" value="CoA-dependent acyltransferases"/>
    <property type="match status" value="2"/>
</dbReference>
<reference evidence="10 11" key="1">
    <citation type="submission" date="2019-06" db="EMBL/GenBank/DDBJ databases">
        <title>Draft genome sequence of the filamentous fungus Phialemoniopsis curvata isolated from diesel fuel.</title>
        <authorList>
            <person name="Varaljay V.A."/>
            <person name="Lyon W.J."/>
            <person name="Crouch A.L."/>
            <person name="Drake C.E."/>
            <person name="Hollomon J.M."/>
            <person name="Nadeau L.J."/>
            <person name="Nunn H.S."/>
            <person name="Stevenson B.S."/>
            <person name="Bojanowski C.L."/>
            <person name="Crookes-Goodson W.J."/>
        </authorList>
    </citation>
    <scope>NUCLEOTIDE SEQUENCE [LARGE SCALE GENOMIC DNA]</scope>
    <source>
        <strain evidence="10 11">D216</strain>
    </source>
</reference>
<evidence type="ECO:0000256" key="1">
    <source>
        <dbReference type="ARBA" id="ARBA00005232"/>
    </source>
</evidence>
<dbReference type="Gene3D" id="1.10.1200.10">
    <property type="entry name" value="ACP-like"/>
    <property type="match status" value="1"/>
</dbReference>
<dbReference type="InterPro" id="IPR042231">
    <property type="entry name" value="Cho/carn_acyl_trans_2"/>
</dbReference>
<feature type="region of interest" description="Disordered" evidence="8">
    <location>
        <begin position="419"/>
        <end position="438"/>
    </location>
</feature>
<dbReference type="Gene3D" id="3.90.180.10">
    <property type="entry name" value="Medium-chain alcohol dehydrogenases, catalytic domain"/>
    <property type="match status" value="1"/>
</dbReference>
<dbReference type="GeneID" id="41977440"/>
<proteinExistence type="inferred from homology"/>
<evidence type="ECO:0000256" key="7">
    <source>
        <dbReference type="PIRSR" id="PIRSR600542-1"/>
    </source>
</evidence>
<feature type="domain" description="Carrier" evidence="9">
    <location>
        <begin position="444"/>
        <end position="525"/>
    </location>
</feature>
<keyword evidence="4" id="KW-0808">Transferase</keyword>
<gene>
    <name evidence="10" type="ORF">E0L32_009993</name>
</gene>
<protein>
    <recommendedName>
        <fullName evidence="9">Carrier domain-containing protein</fullName>
    </recommendedName>
</protein>
<dbReference type="Pfam" id="PF00755">
    <property type="entry name" value="Carn_acyltransf"/>
    <property type="match status" value="1"/>
</dbReference>
<dbReference type="STRING" id="1093900.A0A507AP78"/>
<dbReference type="PROSITE" id="PS00440">
    <property type="entry name" value="ACYLTRANSF_C_2"/>
    <property type="match status" value="1"/>
</dbReference>
<keyword evidence="3" id="KW-0597">Phosphoprotein</keyword>
<feature type="region of interest" description="Disordered" evidence="8">
    <location>
        <begin position="1"/>
        <end position="36"/>
    </location>
</feature>
<name>A0A507AP78_9PEZI</name>
<dbReference type="PROSITE" id="PS50075">
    <property type="entry name" value="CARRIER"/>
    <property type="match status" value="1"/>
</dbReference>
<dbReference type="InterPro" id="IPR036291">
    <property type="entry name" value="NAD(P)-bd_dom_sf"/>
</dbReference>
<dbReference type="GO" id="GO:0005739">
    <property type="term" value="C:mitochondrion"/>
    <property type="evidence" value="ECO:0007669"/>
    <property type="project" value="TreeGrafter"/>
</dbReference>
<evidence type="ECO:0000256" key="2">
    <source>
        <dbReference type="ARBA" id="ARBA00022450"/>
    </source>
</evidence>
<dbReference type="SUPFAM" id="SSF51735">
    <property type="entry name" value="NAD(P)-binding Rossmann-fold domains"/>
    <property type="match status" value="1"/>
</dbReference>
<dbReference type="InterPro" id="IPR000542">
    <property type="entry name" value="Carn_acyl_trans"/>
</dbReference>
<dbReference type="GO" id="GO:0009437">
    <property type="term" value="P:carnitine metabolic process"/>
    <property type="evidence" value="ECO:0007669"/>
    <property type="project" value="TreeGrafter"/>
</dbReference>
<comment type="caution">
    <text evidence="10">The sequence shown here is derived from an EMBL/GenBank/DDBJ whole genome shotgun (WGS) entry which is preliminary data.</text>
</comment>
<evidence type="ECO:0000256" key="6">
    <source>
        <dbReference type="ARBA" id="ARBA00023315"/>
    </source>
</evidence>
<dbReference type="InterPro" id="IPR009081">
    <property type="entry name" value="PP-bd_ACP"/>
</dbReference>
<sequence>MHYHSTTTPQNGVHSPTGGVMSSGQKRQVSTNSGSTVAPYTLNPFHDVCRPVKMVIDPPGVAGSLSFVDDDAADGPLGSDEVKIRGLSFALNPAILGSNNDSAGLVDCAGVVTSLGSDMKDAFRIGDRVCCWNASAAVASQTRAKGCFVQRLPPSWSFKTGAALPRILSLAYYGLQDCAQVESGQTVLVKGASELLGQAVTLVATLLGLKVVAIVGTDTEKQALLSNSGAQPAHIFYSNDIALPDALLRLTRGAGLDAVLNASSTALPEDLIKSVAPFGTVVDMNGRSLFSPASDRSVKRVSFDATQLFRYRPFLASAAFKSILSLLPDEDIGSVFPLATVSIADALSALQIVESQTQAAKIVLLADDDAIVKIKASTAPKKVFTEFERLARAIANLSVPQEQKRRLLALITISQPSATEPEVADRSTPDHDGASAERHLAAVSSMSEARRVVLDEQLRKLVSLVAISADQVNLHEPLVDLGLDSLIVTDFKDWLGSKLGAEVAMHEVTNAPGLVALAELVAQRSKFVPDGLPEETTLTQASEVETVSRLPKSPTLLTNGAVNGVGSGTVHQDAGMNGNPPFVPNPLPKFPLPEINALCNAFLTGVKAFATPAEFNNTIAACEDFKRAGGPGRLIYDRAAARAADPAIENWEWELQLQRGFLDRRVSLTPFTSFWMGHPFSHQPHSQAERAALLACTVNNFKLKLEAGHVGPVVLNQQELTTAFYPWIFNAVRVPGIPSDAMQRHPNNNYCIVFWRGHAFKLSLSVGSRPATYPELHAAFELLLSQSVARSFVSILTSDNRPSWAKARQQLQRLDHQNAVSIAAIEAAAFTVSLDEAAPENVAERSRQFHLGGESDAANRWHDKSLQFVVCRNGISATLGEHSMLDALTLRPLSDAIGAAITNDAEAGVRAPAAATRAAVMPELLPLKTDATLEALISKVRAQYADTTKDADHAVFLFEGFGSTVLRAQKLSPKSVFQMVIQLAGYSIFGELTPCFESVNQAHYHLGRVDIIQVVNTQVAAFVKAARDPAVDMAERRSLLINATRAHVASVAKAGRNAGWERNLTALRALLNKGEPVPALFEDPIYKRVRPRLMMSNCFETGMLDKGCMWKDPNAIWMHYEVYEECVHFTVVTSAARRATQFCQHLKEATELVKQMIFLE</sequence>
<dbReference type="SUPFAM" id="SSF47336">
    <property type="entry name" value="ACP-like"/>
    <property type="match status" value="1"/>
</dbReference>
<dbReference type="CDD" id="cd05195">
    <property type="entry name" value="enoyl_red"/>
    <property type="match status" value="1"/>
</dbReference>
<dbReference type="Proteomes" id="UP000319257">
    <property type="component" value="Unassembled WGS sequence"/>
</dbReference>
<dbReference type="InterPro" id="IPR020843">
    <property type="entry name" value="ER"/>
</dbReference>
<dbReference type="InterPro" id="IPR036736">
    <property type="entry name" value="ACP-like_sf"/>
</dbReference>
<keyword evidence="11" id="KW-1185">Reference proteome</keyword>
<evidence type="ECO:0000259" key="9">
    <source>
        <dbReference type="PROSITE" id="PS50075"/>
    </source>
</evidence>
<dbReference type="AlphaFoldDB" id="A0A507AP78"/>
<dbReference type="InterPro" id="IPR020806">
    <property type="entry name" value="PKS_PP-bd"/>
</dbReference>
<keyword evidence="6" id="KW-0012">Acyltransferase</keyword>
<dbReference type="InParanoid" id="A0A507AP78"/>
<dbReference type="SMART" id="SM00823">
    <property type="entry name" value="PKS_PP"/>
    <property type="match status" value="1"/>
</dbReference>
<dbReference type="GO" id="GO:0005777">
    <property type="term" value="C:peroxisome"/>
    <property type="evidence" value="ECO:0007669"/>
    <property type="project" value="TreeGrafter"/>
</dbReference>
<dbReference type="InterPro" id="IPR023213">
    <property type="entry name" value="CAT-like_dom_sf"/>
</dbReference>
<feature type="compositionally biased region" description="Basic and acidic residues" evidence="8">
    <location>
        <begin position="423"/>
        <end position="438"/>
    </location>
</feature>
<organism evidence="10 11">
    <name type="scientific">Thyridium curvatum</name>
    <dbReference type="NCBI Taxonomy" id="1093900"/>
    <lineage>
        <taxon>Eukaryota</taxon>
        <taxon>Fungi</taxon>
        <taxon>Dikarya</taxon>
        <taxon>Ascomycota</taxon>
        <taxon>Pezizomycotina</taxon>
        <taxon>Sordariomycetes</taxon>
        <taxon>Sordariomycetidae</taxon>
        <taxon>Thyridiales</taxon>
        <taxon>Thyridiaceae</taxon>
        <taxon>Thyridium</taxon>
    </lineage>
</organism>
<evidence type="ECO:0000313" key="11">
    <source>
        <dbReference type="Proteomes" id="UP000319257"/>
    </source>
</evidence>
<accession>A0A507AP78</accession>
<dbReference type="OrthoDB" id="4356693at2759"/>
<dbReference type="PANTHER" id="PTHR22589:SF103">
    <property type="entry name" value="CARNITINE O-ACETYL-TRANSFERASE, ISOFORM A-RELATED"/>
    <property type="match status" value="1"/>
</dbReference>